<gene>
    <name evidence="2" type="ORF">AAW00_00765</name>
</gene>
<dbReference type="EMBL" id="LBHB01000001">
    <property type="protein sequence ID" value="KLE35064.1"/>
    <property type="molecule type" value="Genomic_DNA"/>
</dbReference>
<feature type="compositionally biased region" description="Basic and acidic residues" evidence="1">
    <location>
        <begin position="1"/>
        <end position="11"/>
    </location>
</feature>
<reference evidence="2 3" key="1">
    <citation type="submission" date="2015-04" db="EMBL/GenBank/DDBJ databases">
        <title>The draft genome sequence of Erythrobacter luteus KA37.</title>
        <authorList>
            <person name="Zhuang L."/>
            <person name="Liu Y."/>
            <person name="Shao Z."/>
        </authorList>
    </citation>
    <scope>NUCLEOTIDE SEQUENCE [LARGE SCALE GENOMIC DNA]</scope>
    <source>
        <strain evidence="2 3">KA37</strain>
    </source>
</reference>
<organism evidence="2 3">
    <name type="scientific">Aurantiacibacter luteus</name>
    <dbReference type="NCBI Taxonomy" id="1581420"/>
    <lineage>
        <taxon>Bacteria</taxon>
        <taxon>Pseudomonadati</taxon>
        <taxon>Pseudomonadota</taxon>
        <taxon>Alphaproteobacteria</taxon>
        <taxon>Sphingomonadales</taxon>
        <taxon>Erythrobacteraceae</taxon>
        <taxon>Aurantiacibacter</taxon>
    </lineage>
</organism>
<sequence>MSERQSAHPDNELIDTLTDVAPSQQSRAGGEVAKDVGTRGELNRATDPDNREPVVGSDNPSDDAKKGPKTRAAIQSERDDA</sequence>
<feature type="region of interest" description="Disordered" evidence="1">
    <location>
        <begin position="1"/>
        <end position="81"/>
    </location>
</feature>
<dbReference type="Proteomes" id="UP000053464">
    <property type="component" value="Unassembled WGS sequence"/>
</dbReference>
<dbReference type="OrthoDB" id="7428414at2"/>
<dbReference type="STRING" id="1581420.AAW00_00765"/>
<feature type="compositionally biased region" description="Basic and acidic residues" evidence="1">
    <location>
        <begin position="32"/>
        <end position="52"/>
    </location>
</feature>
<accession>A0A0G9MWS3</accession>
<evidence type="ECO:0000256" key="1">
    <source>
        <dbReference type="SAM" id="MobiDB-lite"/>
    </source>
</evidence>
<evidence type="ECO:0000313" key="3">
    <source>
        <dbReference type="Proteomes" id="UP000053464"/>
    </source>
</evidence>
<comment type="caution">
    <text evidence="2">The sequence shown here is derived from an EMBL/GenBank/DDBJ whole genome shotgun (WGS) entry which is preliminary data.</text>
</comment>
<protein>
    <submittedName>
        <fullName evidence="2">Uncharacterized protein</fullName>
    </submittedName>
</protein>
<dbReference type="RefSeq" id="WP_047002466.1">
    <property type="nucleotide sequence ID" value="NZ_LBHB01000001.1"/>
</dbReference>
<name>A0A0G9MWS3_9SPHN</name>
<keyword evidence="3" id="KW-1185">Reference proteome</keyword>
<dbReference type="AlphaFoldDB" id="A0A0G9MWS3"/>
<evidence type="ECO:0000313" key="2">
    <source>
        <dbReference type="EMBL" id="KLE35064.1"/>
    </source>
</evidence>
<proteinExistence type="predicted"/>
<dbReference type="PATRIC" id="fig|1581420.6.peg.153"/>